<dbReference type="SUPFAM" id="SSF51604">
    <property type="entry name" value="Enolase C-terminal domain-like"/>
    <property type="match status" value="1"/>
</dbReference>
<comment type="catalytic activity">
    <reaction evidence="4">
        <text>(1R,6R)-6-hydroxy-2-succinyl-cyclohexa-2,4-diene-1-carboxylate = 2-succinylbenzoate + H2O</text>
        <dbReference type="Rhea" id="RHEA:10196"/>
        <dbReference type="ChEBI" id="CHEBI:15377"/>
        <dbReference type="ChEBI" id="CHEBI:18325"/>
        <dbReference type="ChEBI" id="CHEBI:58689"/>
        <dbReference type="EC" id="4.2.1.113"/>
    </reaction>
</comment>
<dbReference type="Pfam" id="PF18374">
    <property type="entry name" value="Enolase_like_N"/>
    <property type="match status" value="1"/>
</dbReference>
<protein>
    <recommendedName>
        <fullName evidence="4">o-succinylbenzoate synthase</fullName>
        <shortName evidence="4">OSB synthase</shortName>
        <shortName evidence="4">OSBS</shortName>
        <ecNumber evidence="4">4.2.1.113</ecNumber>
    </recommendedName>
    <alternativeName>
        <fullName evidence="4">4-(2'-carboxyphenyl)-4-oxybutyric acid synthase</fullName>
    </alternativeName>
    <alternativeName>
        <fullName evidence="4">o-succinylbenzoic acid synthase</fullName>
    </alternativeName>
</protein>
<evidence type="ECO:0000256" key="3">
    <source>
        <dbReference type="ARBA" id="ARBA00023239"/>
    </source>
</evidence>
<dbReference type="PANTHER" id="PTHR48073">
    <property type="entry name" value="O-SUCCINYLBENZOATE SYNTHASE-RELATED"/>
    <property type="match status" value="1"/>
</dbReference>
<keyword evidence="2 4" id="KW-0460">Magnesium</keyword>
<dbReference type="UniPathway" id="UPA01057">
    <property type="reaction ID" value="UER00165"/>
</dbReference>
<dbReference type="SFLD" id="SFLDF00009">
    <property type="entry name" value="o-succinylbenzoate_synthase"/>
    <property type="match status" value="1"/>
</dbReference>
<comment type="similarity">
    <text evidence="4">Belongs to the mandelate racemase/muconate lactonizing enzyme family. MenC type 1 subfamily.</text>
</comment>
<accession>A0A846TM14</accession>
<evidence type="ECO:0000259" key="5">
    <source>
        <dbReference type="SMART" id="SM00922"/>
    </source>
</evidence>
<evidence type="ECO:0000313" key="7">
    <source>
        <dbReference type="Proteomes" id="UP000521379"/>
    </source>
</evidence>
<dbReference type="Proteomes" id="UP000521379">
    <property type="component" value="Unassembled WGS sequence"/>
</dbReference>
<feature type="binding site" evidence="4">
    <location>
        <position position="148"/>
    </location>
    <ligand>
        <name>Mg(2+)</name>
        <dbReference type="ChEBI" id="CHEBI:18420"/>
    </ligand>
</feature>
<comment type="pathway">
    <text evidence="4">Quinol/quinone metabolism; menaquinone biosynthesis.</text>
</comment>
<reference evidence="6 7" key="1">
    <citation type="submission" date="2020-02" db="EMBL/GenBank/DDBJ databases">
        <authorList>
            <person name="Sun Q."/>
        </authorList>
    </citation>
    <scope>NUCLEOTIDE SEQUENCE [LARGE SCALE GENOMIC DNA]</scope>
    <source>
        <strain evidence="6 7">YIM 13062</strain>
    </source>
</reference>
<comment type="pathway">
    <text evidence="4">Quinol/quinone metabolism; 1,4-dihydroxy-2-naphthoate biosynthesis; 1,4-dihydroxy-2-naphthoate from chorismate: step 4/7.</text>
</comment>
<feature type="active site" description="Proton donor" evidence="4">
    <location>
        <position position="118"/>
    </location>
</feature>
<sequence>MSEHPVSANPLDLDLEEVLARVVVVELPLTVKFRGVTTREAVLVEGERGWGEFAPFPEYDDAEALAWWRSCLEAARCGFPEPVRSHVPVNATVPAVAANAVPDVLDRYGEGITAVKVKVAEAGQDLEQDLARVAAVRAHWPQVAIRVDANQGWDHGQAVRALSALAQYDLEYAEQPVAGVDGLYALKEELARRGVEVPIAADESVRKAEDPLAVARAGAADLIVVKVAPLGGVRRALGIVQQAGLPAVVSSALDTSVGLSAGVALAASLPELPYACGLGTGSLLGQDVLAHGLKPSNGQLPVGAVSPEPNNLRAVELHGPRQQWWVERIRRVHRLGQSGPNR</sequence>
<proteinExistence type="inferred from homology"/>
<feature type="binding site" evidence="4">
    <location>
        <position position="174"/>
    </location>
    <ligand>
        <name>Mg(2+)</name>
        <dbReference type="ChEBI" id="CHEBI:18420"/>
    </ligand>
</feature>
<evidence type="ECO:0000313" key="6">
    <source>
        <dbReference type="EMBL" id="NKE10238.1"/>
    </source>
</evidence>
<dbReference type="CDD" id="cd03320">
    <property type="entry name" value="OSBS"/>
    <property type="match status" value="1"/>
</dbReference>
<name>A0A846TM14_9MICC</name>
<dbReference type="UniPathway" id="UPA00079"/>
<dbReference type="GO" id="GO:0009234">
    <property type="term" value="P:menaquinone biosynthetic process"/>
    <property type="evidence" value="ECO:0007669"/>
    <property type="project" value="UniProtKB-UniRule"/>
</dbReference>
<dbReference type="Pfam" id="PF13378">
    <property type="entry name" value="MR_MLE_C"/>
    <property type="match status" value="1"/>
</dbReference>
<keyword evidence="7" id="KW-1185">Reference proteome</keyword>
<dbReference type="GO" id="GO:0000287">
    <property type="term" value="F:magnesium ion binding"/>
    <property type="evidence" value="ECO:0007669"/>
    <property type="project" value="UniProtKB-UniRule"/>
</dbReference>
<organism evidence="6 7">
    <name type="scientific">Kocuria subflava</name>
    <dbReference type="NCBI Taxonomy" id="1736139"/>
    <lineage>
        <taxon>Bacteria</taxon>
        <taxon>Bacillati</taxon>
        <taxon>Actinomycetota</taxon>
        <taxon>Actinomycetes</taxon>
        <taxon>Micrococcales</taxon>
        <taxon>Micrococcaceae</taxon>
        <taxon>Kocuria</taxon>
    </lineage>
</organism>
<feature type="binding site" evidence="4">
    <location>
        <position position="202"/>
    </location>
    <ligand>
        <name>Mg(2+)</name>
        <dbReference type="ChEBI" id="CHEBI:18420"/>
    </ligand>
</feature>
<feature type="domain" description="Mandelate racemase/muconate lactonizing enzyme C-terminal" evidence="5">
    <location>
        <begin position="94"/>
        <end position="193"/>
    </location>
</feature>
<dbReference type="InterPro" id="IPR010196">
    <property type="entry name" value="OSB_synthase_MenC1"/>
</dbReference>
<comment type="caution">
    <text evidence="6">The sequence shown here is derived from an EMBL/GenBank/DDBJ whole genome shotgun (WGS) entry which is preliminary data.</text>
</comment>
<keyword evidence="3 4" id="KW-0456">Lyase</keyword>
<dbReference type="SMART" id="SM00922">
    <property type="entry name" value="MR_MLE"/>
    <property type="match status" value="1"/>
</dbReference>
<dbReference type="EC" id="4.2.1.113" evidence="4"/>
<comment type="function">
    <text evidence="4">Converts 2-succinyl-6-hydroxy-2,4-cyclohexadiene-1-carboxylate (SHCHC) to 2-succinylbenzoate (OSB).</text>
</comment>
<evidence type="ECO:0000256" key="1">
    <source>
        <dbReference type="ARBA" id="ARBA00022723"/>
    </source>
</evidence>
<comment type="cofactor">
    <cofactor evidence="4">
        <name>a divalent metal cation</name>
        <dbReference type="ChEBI" id="CHEBI:60240"/>
    </cofactor>
</comment>
<dbReference type="GO" id="GO:0043748">
    <property type="term" value="F:O-succinylbenzoate synthase activity"/>
    <property type="evidence" value="ECO:0007669"/>
    <property type="project" value="UniProtKB-EC"/>
</dbReference>
<dbReference type="RefSeq" id="WP_119932843.1">
    <property type="nucleotide sequence ID" value="NZ_JAAVUN010000019.1"/>
</dbReference>
<dbReference type="EMBL" id="JAAVUN010000019">
    <property type="protein sequence ID" value="NKE10238.1"/>
    <property type="molecule type" value="Genomic_DNA"/>
</dbReference>
<dbReference type="Gene3D" id="3.20.20.120">
    <property type="entry name" value="Enolase-like C-terminal domain"/>
    <property type="match status" value="1"/>
</dbReference>
<dbReference type="NCBIfam" id="NF002782">
    <property type="entry name" value="PRK02901.1"/>
    <property type="match status" value="1"/>
</dbReference>
<feature type="active site" description="Proton acceptor" evidence="4">
    <location>
        <position position="226"/>
    </location>
</feature>
<gene>
    <name evidence="4" type="primary">menC</name>
    <name evidence="6" type="ORF">GTW58_09900</name>
</gene>
<dbReference type="InterPro" id="IPR013342">
    <property type="entry name" value="Mandelate_racemase_C"/>
</dbReference>
<dbReference type="AlphaFoldDB" id="A0A846TM14"/>
<dbReference type="PANTHER" id="PTHR48073:SF2">
    <property type="entry name" value="O-SUCCINYLBENZOATE SYNTHASE"/>
    <property type="match status" value="1"/>
</dbReference>
<dbReference type="SFLD" id="SFLDG00180">
    <property type="entry name" value="muconate_cycloisomerase"/>
    <property type="match status" value="1"/>
</dbReference>
<evidence type="ECO:0000256" key="4">
    <source>
        <dbReference type="HAMAP-Rule" id="MF_00470"/>
    </source>
</evidence>
<dbReference type="InterPro" id="IPR029065">
    <property type="entry name" value="Enolase_C-like"/>
</dbReference>
<keyword evidence="1 4" id="KW-0479">Metal-binding</keyword>
<dbReference type="SFLD" id="SFLDS00001">
    <property type="entry name" value="Enolase"/>
    <property type="match status" value="1"/>
</dbReference>
<dbReference type="InterPro" id="IPR036849">
    <property type="entry name" value="Enolase-like_C_sf"/>
</dbReference>
<keyword evidence="4" id="KW-0474">Menaquinone biosynthesis</keyword>
<dbReference type="HAMAP" id="MF_00470">
    <property type="entry name" value="MenC_1"/>
    <property type="match status" value="1"/>
</dbReference>
<evidence type="ECO:0000256" key="2">
    <source>
        <dbReference type="ARBA" id="ARBA00022842"/>
    </source>
</evidence>